<protein>
    <recommendedName>
        <fullName evidence="2">Lipoyl-binding domain-containing protein</fullName>
    </recommendedName>
</protein>
<evidence type="ECO:0000313" key="4">
    <source>
        <dbReference type="Proteomes" id="UP000063919"/>
    </source>
</evidence>
<dbReference type="AlphaFoldDB" id="A0A0M3SJG6"/>
<dbReference type="STRING" id="362837.SCANT_v1c08120"/>
<reference evidence="3 4" key="1">
    <citation type="journal article" date="2015" name="Genome Announc.">
        <title>Complete Genome Sequence of Spiroplasma cantharicola CC-1T (DSM 21588), a Bacterium Isolated from Soldier Beetle (Cantharis carolinus).</title>
        <authorList>
            <person name="Lo W.S."/>
            <person name="Liu P.Y."/>
            <person name="Kuo C.H."/>
        </authorList>
    </citation>
    <scope>NUCLEOTIDE SEQUENCE [LARGE SCALE GENOMIC DNA]</scope>
    <source>
        <strain evidence="3 4">CC-1</strain>
    </source>
</reference>
<dbReference type="InterPro" id="IPR000089">
    <property type="entry name" value="Biotin_lipoyl"/>
</dbReference>
<evidence type="ECO:0000259" key="2">
    <source>
        <dbReference type="Pfam" id="PF00364"/>
    </source>
</evidence>
<dbReference type="CDD" id="cd06850">
    <property type="entry name" value="biotinyl_domain"/>
    <property type="match status" value="1"/>
</dbReference>
<dbReference type="InterPro" id="IPR011053">
    <property type="entry name" value="Single_hybrid_motif"/>
</dbReference>
<dbReference type="EMBL" id="CP012622">
    <property type="protein sequence ID" value="ALD66718.1"/>
    <property type="molecule type" value="Genomic_DNA"/>
</dbReference>
<feature type="coiled-coil region" evidence="1">
    <location>
        <begin position="237"/>
        <end position="337"/>
    </location>
</feature>
<accession>A0A0M3SJG6</accession>
<dbReference type="PATRIC" id="fig|362837.3.peg.828"/>
<name>A0A0M3SJG6_9MOLU</name>
<dbReference type="SUPFAM" id="SSF51230">
    <property type="entry name" value="Single hybrid motif"/>
    <property type="match status" value="1"/>
</dbReference>
<dbReference type="Pfam" id="PF00364">
    <property type="entry name" value="Biotin_lipoyl"/>
    <property type="match status" value="1"/>
</dbReference>
<dbReference type="OrthoDB" id="387237at2"/>
<evidence type="ECO:0000313" key="3">
    <source>
        <dbReference type="EMBL" id="ALD66718.1"/>
    </source>
</evidence>
<evidence type="ECO:0000256" key="1">
    <source>
        <dbReference type="SAM" id="Coils"/>
    </source>
</evidence>
<proteinExistence type="predicted"/>
<sequence>MEKIKFKNVKKYKGIVEQVLVKEGQPVKKNEILATISTQLEKFDIRSTTDGVIRNIYVIESLIVSHGDTLFDIFSYKEMKNLLKKPSNMNETLKDGLSEFGYLEKLISEPDEPEEEIKEVKSKKDKKTKTATEEELEILNDFENKKYLIDEVIDTDYQIEEEFTEDPIADAKIDIAPVKTITRETSTFDLRESPVIVSETITKKVIYENSDNFKDDDMFSDDISTVSQSEILEEISRSNSQKNVIKVEKEVKEKKQNIIKEENKVEESNSVLLKELDYERFQKVLKNNEKLSNKVKELEKTVSSFIEESKENNDKKINSLTKKIEEKSKTIESKLKEVELMSSENSKLVSKTIEKKVIVDKTDIGSFSFKLDITALISLQTLMIEPSKEENIDLELNAFYVKALKRALTKFEELDSNHSLVRLVKTDGYSVKDTVVKVSDDLSILDISKEIHKNNLVKDKEVKVAIYDISNFGLDNANFGLNKNSILSIYISSISSSFKDDGSLTNYVKINFAFNQNSLEPEDAIMFGKEFISILKNPGFLI</sequence>
<dbReference type="KEGG" id="scj:SCANT_v1c08120"/>
<dbReference type="RefSeq" id="WP_053946468.1">
    <property type="nucleotide sequence ID" value="NZ_CP012622.1"/>
</dbReference>
<dbReference type="Gene3D" id="2.40.50.100">
    <property type="match status" value="1"/>
</dbReference>
<organism evidence="3 4">
    <name type="scientific">Spiroplasma cantharicola</name>
    <dbReference type="NCBI Taxonomy" id="362837"/>
    <lineage>
        <taxon>Bacteria</taxon>
        <taxon>Bacillati</taxon>
        <taxon>Mycoplasmatota</taxon>
        <taxon>Mollicutes</taxon>
        <taxon>Entomoplasmatales</taxon>
        <taxon>Spiroplasmataceae</taxon>
        <taxon>Spiroplasma</taxon>
    </lineage>
</organism>
<keyword evidence="1" id="KW-0175">Coiled coil</keyword>
<feature type="domain" description="Lipoyl-binding" evidence="2">
    <location>
        <begin position="14"/>
        <end position="73"/>
    </location>
</feature>
<keyword evidence="4" id="KW-1185">Reference proteome</keyword>
<dbReference type="Proteomes" id="UP000063919">
    <property type="component" value="Chromosome"/>
</dbReference>
<gene>
    <name evidence="3" type="ORF">SCANT_v1c08120</name>
</gene>